<dbReference type="Proteomes" id="UP001500956">
    <property type="component" value="Unassembled WGS sequence"/>
</dbReference>
<accession>A0ABP8Y2M9</accession>
<protein>
    <recommendedName>
        <fullName evidence="3">Sulfotransferase domain-containing protein</fullName>
    </recommendedName>
</protein>
<evidence type="ECO:0000313" key="2">
    <source>
        <dbReference type="Proteomes" id="UP001500956"/>
    </source>
</evidence>
<dbReference type="InterPro" id="IPR027417">
    <property type="entry name" value="P-loop_NTPase"/>
</dbReference>
<dbReference type="SUPFAM" id="SSF52540">
    <property type="entry name" value="P-loop containing nucleoside triphosphate hydrolases"/>
    <property type="match status" value="1"/>
</dbReference>
<dbReference type="Gene3D" id="3.40.50.300">
    <property type="entry name" value="P-loop containing nucleotide triphosphate hydrolases"/>
    <property type="match status" value="1"/>
</dbReference>
<name>A0ABP8Y2M9_9MICO</name>
<gene>
    <name evidence="1" type="ORF">GCM10023216_04970</name>
</gene>
<organism evidence="1 2">
    <name type="scientific">Isoptericola chiayiensis</name>
    <dbReference type="NCBI Taxonomy" id="579446"/>
    <lineage>
        <taxon>Bacteria</taxon>
        <taxon>Bacillati</taxon>
        <taxon>Actinomycetota</taxon>
        <taxon>Actinomycetes</taxon>
        <taxon>Micrococcales</taxon>
        <taxon>Promicromonosporaceae</taxon>
        <taxon>Isoptericola</taxon>
    </lineage>
</organism>
<evidence type="ECO:0008006" key="3">
    <source>
        <dbReference type="Google" id="ProtNLM"/>
    </source>
</evidence>
<reference evidence="2" key="1">
    <citation type="journal article" date="2019" name="Int. J. Syst. Evol. Microbiol.">
        <title>The Global Catalogue of Microorganisms (GCM) 10K type strain sequencing project: providing services to taxonomists for standard genome sequencing and annotation.</title>
        <authorList>
            <consortium name="The Broad Institute Genomics Platform"/>
            <consortium name="The Broad Institute Genome Sequencing Center for Infectious Disease"/>
            <person name="Wu L."/>
            <person name="Ma J."/>
        </authorList>
    </citation>
    <scope>NUCLEOTIDE SEQUENCE [LARGE SCALE GENOMIC DNA]</scope>
    <source>
        <strain evidence="2">JCM 18063</strain>
    </source>
</reference>
<keyword evidence="2" id="KW-1185">Reference proteome</keyword>
<dbReference type="EMBL" id="BAABID010000004">
    <property type="protein sequence ID" value="GAA4719340.1"/>
    <property type="molecule type" value="Genomic_DNA"/>
</dbReference>
<sequence>MRDWKTLFRDYASDIRAWWPEKSQRQADKMTNRMSAIRRKLNYTQHDLIDAVVGVAQFRSDTTPLTVFMPNCGSSGSHWIEPMLQELGGYQACGEIYLSHRIRESISLLSPAQRTSFLDAVHIAHGRRDPRQLVHTRFVNTAHNWETPQLFHAPARTVFIARNPIDIVVSRSFRKSSYRRFIAPEMGDREYVRRNTNLVNRFYTQALQTGLDGFVRYEDVRADGVRALDFLMRVLNDPRQVSDLAGVLRDFAKDGALVARTNIYSGPTVDIPDWVRSQVASELNDSPRSFGYEY</sequence>
<proteinExistence type="predicted"/>
<evidence type="ECO:0000313" key="1">
    <source>
        <dbReference type="EMBL" id="GAA4719340.1"/>
    </source>
</evidence>
<comment type="caution">
    <text evidence="1">The sequence shown here is derived from an EMBL/GenBank/DDBJ whole genome shotgun (WGS) entry which is preliminary data.</text>
</comment>